<protein>
    <submittedName>
        <fullName evidence="1">Tail tape measure protein</fullName>
    </submittedName>
</protein>
<proteinExistence type="predicted"/>
<name>A0A8S5U298_9CAUD</name>
<accession>A0A8S5U298</accession>
<dbReference type="SUPFAM" id="SSF58113">
    <property type="entry name" value="Apolipoprotein A-I"/>
    <property type="match status" value="1"/>
</dbReference>
<evidence type="ECO:0000313" key="1">
    <source>
        <dbReference type="EMBL" id="DAF88557.1"/>
    </source>
</evidence>
<dbReference type="Gene3D" id="1.20.120.20">
    <property type="entry name" value="Apolipoprotein"/>
    <property type="match status" value="2"/>
</dbReference>
<dbReference type="SUPFAM" id="SSF48371">
    <property type="entry name" value="ARM repeat"/>
    <property type="match status" value="1"/>
</dbReference>
<reference evidence="1" key="1">
    <citation type="journal article" date="2021" name="Proc. Natl. Acad. Sci. U.S.A.">
        <title>A Catalog of Tens of Thousands of Viruses from Human Metagenomes Reveals Hidden Associations with Chronic Diseases.</title>
        <authorList>
            <person name="Tisza M.J."/>
            <person name="Buck C.B."/>
        </authorList>
    </citation>
    <scope>NUCLEOTIDE SEQUENCE</scope>
    <source>
        <strain evidence="1">Ctqzz19</strain>
    </source>
</reference>
<organism evidence="1">
    <name type="scientific">Siphoviridae sp. ctqzz19</name>
    <dbReference type="NCBI Taxonomy" id="2825682"/>
    <lineage>
        <taxon>Viruses</taxon>
        <taxon>Duplodnaviria</taxon>
        <taxon>Heunggongvirae</taxon>
        <taxon>Uroviricota</taxon>
        <taxon>Caudoviricetes</taxon>
    </lineage>
</organism>
<dbReference type="PANTHER" id="PTHR47372:SF11">
    <property type="entry name" value="RE19971P"/>
    <property type="match status" value="1"/>
</dbReference>
<dbReference type="PANTHER" id="PTHR47372">
    <property type="entry name" value="DAUER UP-REGULATED-RELATED"/>
    <property type="match status" value="1"/>
</dbReference>
<sequence>MERLLKDAEKLSGVKYDLSSYADIVDAIHVIQKNMGMMGTSAEEAKETIQGSAATMKAAWENLKTAFADEDADIGTSVENLSQSVEAFVNNVSPKIEAALPRIGDAIGQLSSTVFPILTQAIADLAPGLMEGVASLVESVLKVLPDLIGTTLDLATTLIPQLEKSLGEVFQNIGASLPGLAKQFVNFGQVMLDTAVDGINWVVANFDTITSTLGSFIGTIVDGLITEDNISKLTTAVTNLVFVAANWLLDPENLDKMLSCVTRLIGKIGKGIEDAWEGTDGQPGIKDKLHDLIDKIKAEWNDYWNQTGEELQMGVTGDFDEDYKPKTFFGKLAIGSYKNAENTTDEEAVDNIKNSGIYGDNGEDWDKYQELGQKINDFPGNAWQGIKDFLAADDEANPFNQMGAQIETLVEKIKALPETISGLGDTISSAWDEIKESTSQKWEDIKTTLSEKWENVKESTSETWETVTSTLSEKWEDIKTTLSETWESIETTLSETWETVKEKTSETWENIKSNLSEKWESIKSSASTTWDSLKTTVSTTWDNVKEKTSTTWENIKSTLTEKWESIKTSASNTWDSMKTAVSQAWTSIKTTIKTTINDIIQSALTWGSDMVSNFASGISSAWGTLKSSVSSMAGHVKSFVGFSEPEEGPLSDFHTYAPDMMELFAKGIKDNEYKVVGNAENVASKIKNAFSNDYAAPNITTSSANSFNGSTSGSSTPVSGSVSVINNFTINGGNAAEISDTVAEKIQEALGELQIRRELALGR</sequence>
<dbReference type="EMBL" id="BK015988">
    <property type="protein sequence ID" value="DAF88557.1"/>
    <property type="molecule type" value="Genomic_DNA"/>
</dbReference>
<dbReference type="InterPro" id="IPR016024">
    <property type="entry name" value="ARM-type_fold"/>
</dbReference>